<keyword evidence="2 7" id="KW-0813">Transport</keyword>
<comment type="caution">
    <text evidence="9">The sequence shown here is derived from an EMBL/GenBank/DDBJ whole genome shotgun (WGS) entry which is preliminary data.</text>
</comment>
<protein>
    <submittedName>
        <fullName evidence="9">Phosphonate ABC transporter, permease protein PhnE</fullName>
    </submittedName>
</protein>
<dbReference type="SUPFAM" id="SSF161098">
    <property type="entry name" value="MetI-like"/>
    <property type="match status" value="1"/>
</dbReference>
<comment type="subcellular location">
    <subcellularLocation>
        <location evidence="1 7">Cell membrane</location>
        <topology evidence="1 7">Multi-pass membrane protein</topology>
    </subcellularLocation>
</comment>
<feature type="transmembrane region" description="Helical" evidence="7">
    <location>
        <begin position="154"/>
        <end position="176"/>
    </location>
</feature>
<keyword evidence="10" id="KW-1185">Reference proteome</keyword>
<feature type="transmembrane region" description="Helical" evidence="7">
    <location>
        <begin position="38"/>
        <end position="58"/>
    </location>
</feature>
<dbReference type="RefSeq" id="WP_154505894.1">
    <property type="nucleotide sequence ID" value="NZ_VUMN01000042.1"/>
</dbReference>
<evidence type="ECO:0000256" key="7">
    <source>
        <dbReference type="RuleBase" id="RU363032"/>
    </source>
</evidence>
<dbReference type="PROSITE" id="PS50928">
    <property type="entry name" value="ABC_TM1"/>
    <property type="match status" value="1"/>
</dbReference>
<keyword evidence="6 7" id="KW-0472">Membrane</keyword>
<dbReference type="Gene3D" id="1.10.3720.10">
    <property type="entry name" value="MetI-like"/>
    <property type="match status" value="1"/>
</dbReference>
<organism evidence="9 10">
    <name type="scientific">Stecheria intestinalis</name>
    <dbReference type="NCBI Taxonomy" id="2606630"/>
    <lineage>
        <taxon>Bacteria</taxon>
        <taxon>Bacillati</taxon>
        <taxon>Bacillota</taxon>
        <taxon>Erysipelotrichia</taxon>
        <taxon>Erysipelotrichales</taxon>
        <taxon>Erysipelotrichaceae</taxon>
        <taxon>Stecheria</taxon>
    </lineage>
</organism>
<feature type="transmembrane region" description="Helical" evidence="7">
    <location>
        <begin position="252"/>
        <end position="272"/>
    </location>
</feature>
<evidence type="ECO:0000256" key="5">
    <source>
        <dbReference type="ARBA" id="ARBA00022989"/>
    </source>
</evidence>
<dbReference type="InterPro" id="IPR005769">
    <property type="entry name" value="PhnE/PtxC"/>
</dbReference>
<feature type="transmembrane region" description="Helical" evidence="7">
    <location>
        <begin position="96"/>
        <end position="115"/>
    </location>
</feature>
<dbReference type="InterPro" id="IPR035906">
    <property type="entry name" value="MetI-like_sf"/>
</dbReference>
<dbReference type="PANTHER" id="PTHR30043:SF1">
    <property type="entry name" value="ABC TRANSPORT SYSTEM PERMEASE PROTEIN P69"/>
    <property type="match status" value="1"/>
</dbReference>
<dbReference type="Proteomes" id="UP000461880">
    <property type="component" value="Unassembled WGS sequence"/>
</dbReference>
<evidence type="ECO:0000259" key="8">
    <source>
        <dbReference type="PROSITE" id="PS50928"/>
    </source>
</evidence>
<dbReference type="Pfam" id="PF00528">
    <property type="entry name" value="BPD_transp_1"/>
    <property type="match status" value="1"/>
</dbReference>
<dbReference type="EMBL" id="VUMN01000042">
    <property type="protein sequence ID" value="MSS59665.1"/>
    <property type="molecule type" value="Genomic_DNA"/>
</dbReference>
<keyword evidence="3" id="KW-1003">Cell membrane</keyword>
<dbReference type="GO" id="GO:0015416">
    <property type="term" value="F:ABC-type phosphonate transporter activity"/>
    <property type="evidence" value="ECO:0007669"/>
    <property type="project" value="InterPro"/>
</dbReference>
<evidence type="ECO:0000313" key="10">
    <source>
        <dbReference type="Proteomes" id="UP000461880"/>
    </source>
</evidence>
<feature type="transmembrane region" description="Helical" evidence="7">
    <location>
        <begin position="127"/>
        <end position="148"/>
    </location>
</feature>
<proteinExistence type="inferred from homology"/>
<evidence type="ECO:0000256" key="2">
    <source>
        <dbReference type="ARBA" id="ARBA00022448"/>
    </source>
</evidence>
<dbReference type="NCBIfam" id="TIGR01097">
    <property type="entry name" value="PhnE"/>
    <property type="match status" value="1"/>
</dbReference>
<reference evidence="9 10" key="1">
    <citation type="submission" date="2019-08" db="EMBL/GenBank/DDBJ databases">
        <title>In-depth cultivation of the pig gut microbiome towards novel bacterial diversity and tailored functional studies.</title>
        <authorList>
            <person name="Wylensek D."/>
            <person name="Hitch T.C.A."/>
            <person name="Clavel T."/>
        </authorList>
    </citation>
    <scope>NUCLEOTIDE SEQUENCE [LARGE SCALE GENOMIC DNA]</scope>
    <source>
        <strain evidence="9 10">Oil+RF-744-GAM-WT-6</strain>
    </source>
</reference>
<evidence type="ECO:0000313" key="9">
    <source>
        <dbReference type="EMBL" id="MSS59665.1"/>
    </source>
</evidence>
<keyword evidence="4 7" id="KW-0812">Transmembrane</keyword>
<keyword evidence="5 7" id="KW-1133">Transmembrane helix</keyword>
<name>A0A7X2NUA0_9FIRM</name>
<dbReference type="InterPro" id="IPR000515">
    <property type="entry name" value="MetI-like"/>
</dbReference>
<accession>A0A7X2NUA0</accession>
<gene>
    <name evidence="9" type="primary">phnE</name>
    <name evidence="9" type="ORF">FYJ51_12250</name>
</gene>
<dbReference type="AlphaFoldDB" id="A0A7X2NUA0"/>
<dbReference type="GO" id="GO:0005886">
    <property type="term" value="C:plasma membrane"/>
    <property type="evidence" value="ECO:0007669"/>
    <property type="project" value="UniProtKB-SubCell"/>
</dbReference>
<dbReference type="PANTHER" id="PTHR30043">
    <property type="entry name" value="PHOSPHONATES TRANSPORT SYSTEM PERMEASE PROTEIN"/>
    <property type="match status" value="1"/>
</dbReference>
<comment type="similarity">
    <text evidence="7">Belongs to the binding-protein-dependent transport system permease family.</text>
</comment>
<feature type="domain" description="ABC transmembrane type-1" evidence="8">
    <location>
        <begin position="90"/>
        <end position="273"/>
    </location>
</feature>
<evidence type="ECO:0000256" key="1">
    <source>
        <dbReference type="ARBA" id="ARBA00004651"/>
    </source>
</evidence>
<evidence type="ECO:0000256" key="4">
    <source>
        <dbReference type="ARBA" id="ARBA00022692"/>
    </source>
</evidence>
<sequence>MSTAENSRPALFDRIFKPEHIILENGHTIDRPKSRMPLILTVLVIVVWISVVATGFNFHTIIDRRNQLTVILSQIFQPKWSYLDKVWKPLIETIKMSLMGTVIGCLLGLPMAIFASTNINKNKPVVVILRLILAVLRSVPTLIYAYMFALIFSLGAFAGTIAIVIFTLGIVAKMLYESIETIDMKPYEAMVSFGANTLQAFWAACMPQILPTYLDDCLYCFELNVRASSILGYVGAGGLGVLIRERTGLRDYTNLGTVLLTLFVVVLLIDWLSDWLRSKLS</sequence>
<evidence type="ECO:0000256" key="6">
    <source>
        <dbReference type="ARBA" id="ARBA00023136"/>
    </source>
</evidence>
<evidence type="ECO:0000256" key="3">
    <source>
        <dbReference type="ARBA" id="ARBA00022475"/>
    </source>
</evidence>
<dbReference type="CDD" id="cd06261">
    <property type="entry name" value="TM_PBP2"/>
    <property type="match status" value="1"/>
</dbReference>